<evidence type="ECO:0000256" key="9">
    <source>
        <dbReference type="ARBA" id="ARBA00022960"/>
    </source>
</evidence>
<comment type="catalytic activity">
    <reaction evidence="12">
        <text>Preferential cleavage: (Ac)2-L-Lys-D-Ala-|-D-Ala. Also transpeptidation of peptidyl-alanyl moieties that are N-acyl substituents of D-alanine.</text>
        <dbReference type="EC" id="3.4.16.4"/>
    </reaction>
</comment>
<dbReference type="Gene3D" id="2.60.410.10">
    <property type="entry name" value="D-Ala-D-Ala carboxypeptidase, C-terminal domain"/>
    <property type="match status" value="1"/>
</dbReference>
<dbReference type="Pfam" id="PF00768">
    <property type="entry name" value="Peptidase_S11"/>
    <property type="match status" value="1"/>
</dbReference>
<feature type="domain" description="Peptidase S11 D-Ala-D-Ala carboxypeptidase A C-terminal" evidence="17">
    <location>
        <begin position="277"/>
        <end position="367"/>
    </location>
</feature>
<feature type="active site" description="Proton acceptor" evidence="13">
    <location>
        <position position="67"/>
    </location>
</feature>
<keyword evidence="10" id="KW-0573">Peptidoglycan synthesis</keyword>
<evidence type="ECO:0000256" key="10">
    <source>
        <dbReference type="ARBA" id="ARBA00022984"/>
    </source>
</evidence>
<feature type="signal peptide" evidence="16">
    <location>
        <begin position="1"/>
        <end position="26"/>
    </location>
</feature>
<dbReference type="GO" id="GO:0009002">
    <property type="term" value="F:serine-type D-Ala-D-Ala carboxypeptidase activity"/>
    <property type="evidence" value="ECO:0007669"/>
    <property type="project" value="UniProtKB-EC"/>
</dbReference>
<keyword evidence="7 16" id="KW-0732">Signal</keyword>
<dbReference type="GO" id="GO:0008360">
    <property type="term" value="P:regulation of cell shape"/>
    <property type="evidence" value="ECO:0007669"/>
    <property type="project" value="UniProtKB-KW"/>
</dbReference>
<dbReference type="SMART" id="SM00936">
    <property type="entry name" value="PBP5_C"/>
    <property type="match status" value="1"/>
</dbReference>
<dbReference type="InterPro" id="IPR018044">
    <property type="entry name" value="Peptidase_S11"/>
</dbReference>
<dbReference type="SUPFAM" id="SSF69189">
    <property type="entry name" value="Penicillin-binding protein associated domain"/>
    <property type="match status" value="1"/>
</dbReference>
<evidence type="ECO:0000256" key="4">
    <source>
        <dbReference type="ARBA" id="ARBA00012448"/>
    </source>
</evidence>
<dbReference type="Gene3D" id="3.40.710.10">
    <property type="entry name" value="DD-peptidase/beta-lactamase superfamily"/>
    <property type="match status" value="1"/>
</dbReference>
<keyword evidence="11" id="KW-0961">Cell wall biogenesis/degradation</keyword>
<dbReference type="EC" id="3.4.16.4" evidence="4"/>
<dbReference type="PANTHER" id="PTHR21581:SF6">
    <property type="entry name" value="TRAFFICKING PROTEIN PARTICLE COMPLEX SUBUNIT 12"/>
    <property type="match status" value="1"/>
</dbReference>
<evidence type="ECO:0000256" key="8">
    <source>
        <dbReference type="ARBA" id="ARBA00022801"/>
    </source>
</evidence>
<dbReference type="GO" id="GO:0071555">
    <property type="term" value="P:cell wall organization"/>
    <property type="evidence" value="ECO:0007669"/>
    <property type="project" value="UniProtKB-KW"/>
</dbReference>
<feature type="active site" evidence="13">
    <location>
        <position position="124"/>
    </location>
</feature>
<dbReference type="AlphaFoldDB" id="A0A840G892"/>
<dbReference type="UniPathway" id="UPA00219"/>
<gene>
    <name evidence="18" type="ORF">GGD90_002952</name>
</gene>
<evidence type="ECO:0000256" key="14">
    <source>
        <dbReference type="PIRSR" id="PIRSR618044-2"/>
    </source>
</evidence>
<dbReference type="OrthoDB" id="9795979at2"/>
<dbReference type="InterPro" id="IPR001967">
    <property type="entry name" value="Peptidase_S11_N"/>
</dbReference>
<keyword evidence="19" id="KW-1185">Reference proteome</keyword>
<keyword evidence="9" id="KW-0133">Cell shape</keyword>
<evidence type="ECO:0000256" key="2">
    <source>
        <dbReference type="ARBA" id="ARBA00004752"/>
    </source>
</evidence>
<accession>A0A840G892</accession>
<dbReference type="Proteomes" id="UP000587070">
    <property type="component" value="Unassembled WGS sequence"/>
</dbReference>
<comment type="caution">
    <text evidence="18">The sequence shown here is derived from an EMBL/GenBank/DDBJ whole genome shotgun (WGS) entry which is preliminary data.</text>
</comment>
<dbReference type="RefSeq" id="WP_153114818.1">
    <property type="nucleotide sequence ID" value="NZ_JACIGE010000012.1"/>
</dbReference>
<comment type="function">
    <text evidence="1">Removes C-terminal D-alanyl residues from sugar-peptide cell wall precursors.</text>
</comment>
<feature type="binding site" evidence="14">
    <location>
        <position position="227"/>
    </location>
    <ligand>
        <name>substrate</name>
    </ligand>
</feature>
<evidence type="ECO:0000256" key="11">
    <source>
        <dbReference type="ARBA" id="ARBA00023316"/>
    </source>
</evidence>
<protein>
    <recommendedName>
        <fullName evidence="4">serine-type D-Ala-D-Ala carboxypeptidase</fullName>
        <ecNumber evidence="4">3.4.16.4</ecNumber>
    </recommendedName>
</protein>
<evidence type="ECO:0000256" key="6">
    <source>
        <dbReference type="ARBA" id="ARBA00022670"/>
    </source>
</evidence>
<comment type="similarity">
    <text evidence="3 15">Belongs to the peptidase S11 family.</text>
</comment>
<dbReference type="PANTHER" id="PTHR21581">
    <property type="entry name" value="D-ALANYL-D-ALANINE CARBOXYPEPTIDASE"/>
    <property type="match status" value="1"/>
</dbReference>
<dbReference type="GO" id="GO:0009252">
    <property type="term" value="P:peptidoglycan biosynthetic process"/>
    <property type="evidence" value="ECO:0007669"/>
    <property type="project" value="UniProtKB-UniPathway"/>
</dbReference>
<dbReference type="GO" id="GO:0006508">
    <property type="term" value="P:proteolysis"/>
    <property type="evidence" value="ECO:0007669"/>
    <property type="project" value="UniProtKB-KW"/>
</dbReference>
<evidence type="ECO:0000256" key="12">
    <source>
        <dbReference type="ARBA" id="ARBA00034000"/>
    </source>
</evidence>
<feature type="active site" description="Acyl-ester intermediate" evidence="13">
    <location>
        <position position="64"/>
    </location>
</feature>
<evidence type="ECO:0000256" key="7">
    <source>
        <dbReference type="ARBA" id="ARBA00022729"/>
    </source>
</evidence>
<comment type="pathway">
    <text evidence="2">Cell wall biogenesis; peptidoglycan biosynthesis.</text>
</comment>
<dbReference type="SUPFAM" id="SSF56601">
    <property type="entry name" value="beta-lactamase/transpeptidase-like"/>
    <property type="match status" value="1"/>
</dbReference>
<dbReference type="Pfam" id="PF07943">
    <property type="entry name" value="PBP5_C"/>
    <property type="match status" value="1"/>
</dbReference>
<dbReference type="InterPro" id="IPR012907">
    <property type="entry name" value="Peptidase_S11_C"/>
</dbReference>
<evidence type="ECO:0000256" key="5">
    <source>
        <dbReference type="ARBA" id="ARBA00022645"/>
    </source>
</evidence>
<reference evidence="18 19" key="1">
    <citation type="submission" date="2020-08" db="EMBL/GenBank/DDBJ databases">
        <title>Genome sequencing of Purple Non-Sulfur Bacteria from various extreme environments.</title>
        <authorList>
            <person name="Mayer M."/>
        </authorList>
    </citation>
    <scope>NUCLEOTIDE SEQUENCE [LARGE SCALE GENOMIC DNA]</scope>
    <source>
        <strain evidence="18 19">2761</strain>
    </source>
</reference>
<sequence length="383" mass="41608">MSRFSRFFTGLLSVVLLAATPIFASAQQQPPAPALAAKSWLLIEAGSGQTLAAQAADERLEPASLTKLMTAYLTFAALKQGVLKRDQSLIVSEKAWRAPGSRMFIQVGKPVAVEDLIKGMIVQSGNDATTALAEAIGSSEEQFAQMMNREAQRLGMKATSFRNATGLPDPQHYTTARDLATLAMALIRDFPDDYARYYSIKEFRYNNITQPNRNRLLWMDPGVDGMKTGHTDAAGYCLIASAKRGPRRLLSVVLGTESDAMRAQESLKLLNFGFQYFDAVQLYAKNQPVSRLKVWKGSEATVAAGFANDFIVAVPKGYAGRVKAELVSQQPLLAPVSAGQIVGKLRVSVDGKPWGEYPVPALSAVPTAGALGRMVDTVRLWFN</sequence>
<dbReference type="EMBL" id="JACIGE010000012">
    <property type="protein sequence ID" value="MBB4248553.1"/>
    <property type="molecule type" value="Genomic_DNA"/>
</dbReference>
<evidence type="ECO:0000256" key="1">
    <source>
        <dbReference type="ARBA" id="ARBA00003217"/>
    </source>
</evidence>
<evidence type="ECO:0000259" key="17">
    <source>
        <dbReference type="SMART" id="SM00936"/>
    </source>
</evidence>
<evidence type="ECO:0000256" key="16">
    <source>
        <dbReference type="SAM" id="SignalP"/>
    </source>
</evidence>
<dbReference type="InterPro" id="IPR015956">
    <property type="entry name" value="Peniciliin-bd_prot_C_sf"/>
</dbReference>
<proteinExistence type="inferred from homology"/>
<name>A0A840G892_RHOTE</name>
<feature type="chain" id="PRO_5032508926" description="serine-type D-Ala-D-Ala carboxypeptidase" evidence="16">
    <location>
        <begin position="27"/>
        <end position="383"/>
    </location>
</feature>
<keyword evidence="6" id="KW-0645">Protease</keyword>
<keyword evidence="5 18" id="KW-0121">Carboxypeptidase</keyword>
<evidence type="ECO:0000256" key="13">
    <source>
        <dbReference type="PIRSR" id="PIRSR618044-1"/>
    </source>
</evidence>
<evidence type="ECO:0000313" key="18">
    <source>
        <dbReference type="EMBL" id="MBB4248553.1"/>
    </source>
</evidence>
<evidence type="ECO:0000256" key="3">
    <source>
        <dbReference type="ARBA" id="ARBA00007164"/>
    </source>
</evidence>
<evidence type="ECO:0000256" key="15">
    <source>
        <dbReference type="RuleBase" id="RU004016"/>
    </source>
</evidence>
<evidence type="ECO:0000313" key="19">
    <source>
        <dbReference type="Proteomes" id="UP000587070"/>
    </source>
</evidence>
<keyword evidence="8 18" id="KW-0378">Hydrolase</keyword>
<organism evidence="18 19">
    <name type="scientific">Rhodocyclus tenuis</name>
    <name type="common">Rhodospirillum tenue</name>
    <dbReference type="NCBI Taxonomy" id="1066"/>
    <lineage>
        <taxon>Bacteria</taxon>
        <taxon>Pseudomonadati</taxon>
        <taxon>Pseudomonadota</taxon>
        <taxon>Betaproteobacteria</taxon>
        <taxon>Rhodocyclales</taxon>
        <taxon>Rhodocyclaceae</taxon>
        <taxon>Rhodocyclus</taxon>
    </lineage>
</organism>
<dbReference type="InterPro" id="IPR037167">
    <property type="entry name" value="Peptidase_S11_C_sf"/>
</dbReference>
<dbReference type="InterPro" id="IPR012338">
    <property type="entry name" value="Beta-lactam/transpept-like"/>
</dbReference>
<dbReference type="PRINTS" id="PR00725">
    <property type="entry name" value="DADACBPTASE1"/>
</dbReference>